<feature type="domain" description="Laminin G" evidence="8">
    <location>
        <begin position="471"/>
        <end position="604"/>
    </location>
</feature>
<evidence type="ECO:0000256" key="2">
    <source>
        <dbReference type="ARBA" id="ARBA00009348"/>
    </source>
</evidence>
<evidence type="ECO:0000256" key="1">
    <source>
        <dbReference type="ARBA" id="ARBA00000427"/>
    </source>
</evidence>
<dbReference type="GO" id="GO:0004308">
    <property type="term" value="F:exo-alpha-sialidase activity"/>
    <property type="evidence" value="ECO:0007669"/>
    <property type="project" value="UniProtKB-EC"/>
</dbReference>
<evidence type="ECO:0000259" key="9">
    <source>
        <dbReference type="SMART" id="SM00560"/>
    </source>
</evidence>
<evidence type="ECO:0000259" key="8">
    <source>
        <dbReference type="SMART" id="SM00282"/>
    </source>
</evidence>
<dbReference type="AlphaFoldDB" id="A0A1H2K6Z0"/>
<evidence type="ECO:0000313" key="10">
    <source>
        <dbReference type="EMBL" id="SDU64158.1"/>
    </source>
</evidence>
<feature type="chain" id="PRO_5038959530" description="exo-alpha-sialidase" evidence="7">
    <location>
        <begin position="31"/>
        <end position="656"/>
    </location>
</feature>
<evidence type="ECO:0000313" key="11">
    <source>
        <dbReference type="Proteomes" id="UP000182977"/>
    </source>
</evidence>
<dbReference type="InterPro" id="IPR011040">
    <property type="entry name" value="Sialidase"/>
</dbReference>
<dbReference type="PANTHER" id="PTHR10628">
    <property type="entry name" value="SIALIDASE"/>
    <property type="match status" value="1"/>
</dbReference>
<dbReference type="InterPro" id="IPR026856">
    <property type="entry name" value="Sialidase_fam"/>
</dbReference>
<reference evidence="11" key="1">
    <citation type="submission" date="2016-10" db="EMBL/GenBank/DDBJ databases">
        <authorList>
            <person name="Varghese N."/>
            <person name="Submissions S."/>
        </authorList>
    </citation>
    <scope>NUCLEOTIDE SEQUENCE [LARGE SCALE GENOMIC DNA]</scope>
    <source>
        <strain evidence="11">DSM 45079</strain>
    </source>
</reference>
<feature type="domain" description="LamG-like jellyroll fold" evidence="9">
    <location>
        <begin position="471"/>
        <end position="609"/>
    </location>
</feature>
<dbReference type="InterPro" id="IPR013320">
    <property type="entry name" value="ConA-like_dom_sf"/>
</dbReference>
<dbReference type="Pfam" id="PF13088">
    <property type="entry name" value="BNR_2"/>
    <property type="match status" value="1"/>
</dbReference>
<proteinExistence type="inferred from homology"/>
<dbReference type="EC" id="3.2.1.18" evidence="3"/>
<dbReference type="Proteomes" id="UP000182977">
    <property type="component" value="Chromosome I"/>
</dbReference>
<dbReference type="SMART" id="SM00282">
    <property type="entry name" value="LamG"/>
    <property type="match status" value="1"/>
</dbReference>
<dbReference type="GO" id="GO:0009313">
    <property type="term" value="P:oligosaccharide catabolic process"/>
    <property type="evidence" value="ECO:0007669"/>
    <property type="project" value="TreeGrafter"/>
</dbReference>
<gene>
    <name evidence="10" type="ORF">SAMN04488563_3471</name>
</gene>
<dbReference type="GO" id="GO:0016020">
    <property type="term" value="C:membrane"/>
    <property type="evidence" value="ECO:0007669"/>
    <property type="project" value="TreeGrafter"/>
</dbReference>
<dbReference type="SUPFAM" id="SSF50939">
    <property type="entry name" value="Sialidases"/>
    <property type="match status" value="1"/>
</dbReference>
<dbReference type="InterPro" id="IPR036278">
    <property type="entry name" value="Sialidase_sf"/>
</dbReference>
<dbReference type="SMART" id="SM00560">
    <property type="entry name" value="LamGL"/>
    <property type="match status" value="1"/>
</dbReference>
<dbReference type="CDD" id="cd00110">
    <property type="entry name" value="LamG"/>
    <property type="match status" value="1"/>
</dbReference>
<keyword evidence="4 7" id="KW-0732">Signal</keyword>
<evidence type="ECO:0000256" key="4">
    <source>
        <dbReference type="ARBA" id="ARBA00022729"/>
    </source>
</evidence>
<accession>A0A1H2K6Z0</accession>
<dbReference type="GO" id="GO:0006689">
    <property type="term" value="P:ganglioside catabolic process"/>
    <property type="evidence" value="ECO:0007669"/>
    <property type="project" value="TreeGrafter"/>
</dbReference>
<dbReference type="Gene3D" id="2.60.120.200">
    <property type="match status" value="1"/>
</dbReference>
<dbReference type="GO" id="GO:0005737">
    <property type="term" value="C:cytoplasm"/>
    <property type="evidence" value="ECO:0007669"/>
    <property type="project" value="TreeGrafter"/>
</dbReference>
<dbReference type="InterPro" id="IPR006558">
    <property type="entry name" value="LamG-like"/>
</dbReference>
<evidence type="ECO:0000256" key="5">
    <source>
        <dbReference type="ARBA" id="ARBA00023157"/>
    </source>
</evidence>
<name>A0A1H2K6Z0_9ACTN</name>
<organism evidence="10 11">
    <name type="scientific">Jiangella alkaliphila</name>
    <dbReference type="NCBI Taxonomy" id="419479"/>
    <lineage>
        <taxon>Bacteria</taxon>
        <taxon>Bacillati</taxon>
        <taxon>Actinomycetota</taxon>
        <taxon>Actinomycetes</taxon>
        <taxon>Jiangellales</taxon>
        <taxon>Jiangellaceae</taxon>
        <taxon>Jiangella</taxon>
    </lineage>
</organism>
<keyword evidence="5" id="KW-1015">Disulfide bond</keyword>
<evidence type="ECO:0000256" key="7">
    <source>
        <dbReference type="SAM" id="SignalP"/>
    </source>
</evidence>
<comment type="similarity">
    <text evidence="2">Belongs to the glycosyl hydrolase 33 family.</text>
</comment>
<dbReference type="EMBL" id="LT629791">
    <property type="protein sequence ID" value="SDU64158.1"/>
    <property type="molecule type" value="Genomic_DNA"/>
</dbReference>
<comment type="catalytic activity">
    <reaction evidence="1">
        <text>Hydrolysis of alpha-(2-&gt;3)-, alpha-(2-&gt;6)-, alpha-(2-&gt;8)- glycosidic linkages of terminal sialic acid residues in oligosaccharides, glycoproteins, glycolipids, colominic acid and synthetic substrates.</text>
        <dbReference type="EC" id="3.2.1.18"/>
    </reaction>
</comment>
<dbReference type="SUPFAM" id="SSF49899">
    <property type="entry name" value="Concanavalin A-like lectins/glucanases"/>
    <property type="match status" value="1"/>
</dbReference>
<keyword evidence="11" id="KW-1185">Reference proteome</keyword>
<evidence type="ECO:0000256" key="3">
    <source>
        <dbReference type="ARBA" id="ARBA00012733"/>
    </source>
</evidence>
<evidence type="ECO:0000256" key="6">
    <source>
        <dbReference type="SAM" id="MobiDB-lite"/>
    </source>
</evidence>
<dbReference type="Pfam" id="PF13385">
    <property type="entry name" value="Laminin_G_3"/>
    <property type="match status" value="1"/>
</dbReference>
<feature type="compositionally biased region" description="Pro residues" evidence="6">
    <location>
        <begin position="406"/>
        <end position="420"/>
    </location>
</feature>
<dbReference type="Gene3D" id="2.120.10.10">
    <property type="match status" value="1"/>
</dbReference>
<dbReference type="InterPro" id="IPR001791">
    <property type="entry name" value="Laminin_G"/>
</dbReference>
<protein>
    <recommendedName>
        <fullName evidence="3">exo-alpha-sialidase</fullName>
        <ecNumber evidence="3">3.2.1.18</ecNumber>
    </recommendedName>
</protein>
<dbReference type="STRING" id="419479.SAMN04488563_3471"/>
<sequence length="656" mass="70708">MRRRRRHDRRSLTIASVVTAMAMIATGLGAGGAAAAAAEPVGTDEVLFSRGEAGFFCFRIPSLVKAGNGDLLAIVEGRNGSCADDADIDLVLKRSTDGGRTWGPVQLIADGGDGTLGNPVPVVDRESGRISILANSNVKGGCPPCDRDVHLVTSEDDGATWSAPREMPHLKRPEWDRFVANGPVHGIQLTRGPNAGRLVVSSSHEMSNGAGLPVFGNHTYLSDDGGLTWRIGAVVDDFEGRTKPTESTVVELTDGRLYFSAREVASASAGVRAFAYSSDGGETYDGYFQMLPTFTTVQVQAALLRLTATDEGDARNRLLISTVAHPGAREVMAVRSSFDEGTTWQTWDQGKVFWWGPTAYSDLVEIETDPADGVIAGLAYEAGQANPYETIRWARFNEAYLETPNGTPPAFAPPPEPGPTTPDTAPNHDNDAYVRGDAQRTKGRFGRALAFDGVDDRVEIPYSPAVDVGDGDFTMTTWFRYAETTGTQAILWAYRMDAAPQLWLRAEPESDRLQAYLSTGLGTAARISSSQAYNDGAWHHLALQRVGNQLTMYVDGASVATGPTPPGAPTNGREFGLHGLYIGQRLDGANRWTGGLDEFRLYDRALTTEELDRIRFDTDAIVDGLRLNLRFNAIEPAPAGIEAGTERMGGSTWDVE</sequence>
<feature type="signal peptide" evidence="7">
    <location>
        <begin position="1"/>
        <end position="30"/>
    </location>
</feature>
<feature type="region of interest" description="Disordered" evidence="6">
    <location>
        <begin position="404"/>
        <end position="431"/>
    </location>
</feature>
<dbReference type="PANTHER" id="PTHR10628:SF30">
    <property type="entry name" value="EXO-ALPHA-SIALIDASE"/>
    <property type="match status" value="1"/>
</dbReference>
<dbReference type="CDD" id="cd15482">
    <property type="entry name" value="Sialidase_non-viral"/>
    <property type="match status" value="1"/>
</dbReference>